<dbReference type="PANTHER" id="PTHR33116:SF86">
    <property type="entry name" value="REVERSE TRANSCRIPTASE DOMAIN-CONTAINING PROTEIN"/>
    <property type="match status" value="1"/>
</dbReference>
<proteinExistence type="predicted"/>
<evidence type="ECO:0000313" key="3">
    <source>
        <dbReference type="Proteomes" id="UP001180020"/>
    </source>
</evidence>
<feature type="region of interest" description="Disordered" evidence="1">
    <location>
        <begin position="298"/>
        <end position="318"/>
    </location>
</feature>
<organism evidence="2 3">
    <name type="scientific">Acorus calamus</name>
    <name type="common">Sweet flag</name>
    <dbReference type="NCBI Taxonomy" id="4465"/>
    <lineage>
        <taxon>Eukaryota</taxon>
        <taxon>Viridiplantae</taxon>
        <taxon>Streptophyta</taxon>
        <taxon>Embryophyta</taxon>
        <taxon>Tracheophyta</taxon>
        <taxon>Spermatophyta</taxon>
        <taxon>Magnoliopsida</taxon>
        <taxon>Liliopsida</taxon>
        <taxon>Acoraceae</taxon>
        <taxon>Acorus</taxon>
    </lineage>
</organism>
<dbReference type="PANTHER" id="PTHR33116">
    <property type="entry name" value="REVERSE TRANSCRIPTASE ZINC-BINDING DOMAIN-CONTAINING PROTEIN-RELATED-RELATED"/>
    <property type="match status" value="1"/>
</dbReference>
<accession>A0AAV9EKW2</accession>
<sequence>MDVVSRRLQGWKGRMLSMAGRSILIQSVINALPQHFMLSVAMPLSAVKDVEQAARSFLWNGADLLPKIHLLSWEAVTRAKAHGGLGLRQLSAMREAMLGVIAFKYLINSSDISSYFALKYKWNGNPWELGNFCKASLVWKALSQVQVKQVGARMVQPQFPHVCETSMSWLNIRGGMWNSSPLPSPPQQILMPLTGIFFITDGGVDIPNRGAGAGFVALDAPGPLQIQDILEEIHEWKRLTNCLQVSKVPRDLVAAPEALAKYARGTVESSYHTLDELWEDWVKSYTLKDKSSSNRSWLKKKTEVAVAGPQEEEKPSMK</sequence>
<gene>
    <name evidence="2" type="ORF">QJS10_CPA06g01099</name>
</gene>
<keyword evidence="3" id="KW-1185">Reference proteome</keyword>
<comment type="caution">
    <text evidence="2">The sequence shown here is derived from an EMBL/GenBank/DDBJ whole genome shotgun (WGS) entry which is preliminary data.</text>
</comment>
<dbReference type="Proteomes" id="UP001180020">
    <property type="component" value="Unassembled WGS sequence"/>
</dbReference>
<dbReference type="AlphaFoldDB" id="A0AAV9EKW2"/>
<protein>
    <submittedName>
        <fullName evidence="2">Uncharacterized protein</fullName>
    </submittedName>
</protein>
<dbReference type="EMBL" id="JAUJYO010000006">
    <property type="protein sequence ID" value="KAK1313470.1"/>
    <property type="molecule type" value="Genomic_DNA"/>
</dbReference>
<evidence type="ECO:0000313" key="2">
    <source>
        <dbReference type="EMBL" id="KAK1313470.1"/>
    </source>
</evidence>
<evidence type="ECO:0000256" key="1">
    <source>
        <dbReference type="SAM" id="MobiDB-lite"/>
    </source>
</evidence>
<name>A0AAV9EKW2_ACOCL</name>
<reference evidence="2" key="2">
    <citation type="submission" date="2023-06" db="EMBL/GenBank/DDBJ databases">
        <authorList>
            <person name="Ma L."/>
            <person name="Liu K.-W."/>
            <person name="Li Z."/>
            <person name="Hsiao Y.-Y."/>
            <person name="Qi Y."/>
            <person name="Fu T."/>
            <person name="Tang G."/>
            <person name="Zhang D."/>
            <person name="Sun W.-H."/>
            <person name="Liu D.-K."/>
            <person name="Li Y."/>
            <person name="Chen G.-Z."/>
            <person name="Liu X.-D."/>
            <person name="Liao X.-Y."/>
            <person name="Jiang Y.-T."/>
            <person name="Yu X."/>
            <person name="Hao Y."/>
            <person name="Huang J."/>
            <person name="Zhao X.-W."/>
            <person name="Ke S."/>
            <person name="Chen Y.-Y."/>
            <person name="Wu W.-L."/>
            <person name="Hsu J.-L."/>
            <person name="Lin Y.-F."/>
            <person name="Huang M.-D."/>
            <person name="Li C.-Y."/>
            <person name="Huang L."/>
            <person name="Wang Z.-W."/>
            <person name="Zhao X."/>
            <person name="Zhong W.-Y."/>
            <person name="Peng D.-H."/>
            <person name="Ahmad S."/>
            <person name="Lan S."/>
            <person name="Zhang J.-S."/>
            <person name="Tsai W.-C."/>
            <person name="Van De Peer Y."/>
            <person name="Liu Z.-J."/>
        </authorList>
    </citation>
    <scope>NUCLEOTIDE SEQUENCE</scope>
    <source>
        <strain evidence="2">CP</strain>
        <tissue evidence="2">Leaves</tissue>
    </source>
</reference>
<reference evidence="2" key="1">
    <citation type="journal article" date="2023" name="Nat. Commun.">
        <title>Diploid and tetraploid genomes of Acorus and the evolution of monocots.</title>
        <authorList>
            <person name="Ma L."/>
            <person name="Liu K.W."/>
            <person name="Li Z."/>
            <person name="Hsiao Y.Y."/>
            <person name="Qi Y."/>
            <person name="Fu T."/>
            <person name="Tang G.D."/>
            <person name="Zhang D."/>
            <person name="Sun W.H."/>
            <person name="Liu D.K."/>
            <person name="Li Y."/>
            <person name="Chen G.Z."/>
            <person name="Liu X.D."/>
            <person name="Liao X.Y."/>
            <person name="Jiang Y.T."/>
            <person name="Yu X."/>
            <person name="Hao Y."/>
            <person name="Huang J."/>
            <person name="Zhao X.W."/>
            <person name="Ke S."/>
            <person name="Chen Y.Y."/>
            <person name="Wu W.L."/>
            <person name="Hsu J.L."/>
            <person name="Lin Y.F."/>
            <person name="Huang M.D."/>
            <person name="Li C.Y."/>
            <person name="Huang L."/>
            <person name="Wang Z.W."/>
            <person name="Zhao X."/>
            <person name="Zhong W.Y."/>
            <person name="Peng D.H."/>
            <person name="Ahmad S."/>
            <person name="Lan S."/>
            <person name="Zhang J.S."/>
            <person name="Tsai W.C."/>
            <person name="Van de Peer Y."/>
            <person name="Liu Z.J."/>
        </authorList>
    </citation>
    <scope>NUCLEOTIDE SEQUENCE</scope>
    <source>
        <strain evidence="2">CP</strain>
    </source>
</reference>